<dbReference type="EMBL" id="CP002045">
    <property type="protein sequence ID" value="ADH92177.1"/>
    <property type="molecule type" value="Genomic_DNA"/>
</dbReference>
<feature type="transmembrane region" description="Helical" evidence="1">
    <location>
        <begin position="74"/>
        <end position="98"/>
    </location>
</feature>
<protein>
    <recommendedName>
        <fullName evidence="4">DUF2871 domain-containing protein</fullName>
    </recommendedName>
</protein>
<name>D7BMM8_ARCHD</name>
<proteinExistence type="predicted"/>
<organism evidence="2 3">
    <name type="scientific">Arcanobacterium haemolyticum (strain ATCC 9345 / DSM 20595 / CCM 5947 / CCUG 17215 / LMG 16163 / NBRC 15585 / NCTC 8452 / 11018)</name>
    <dbReference type="NCBI Taxonomy" id="644284"/>
    <lineage>
        <taxon>Bacteria</taxon>
        <taxon>Bacillati</taxon>
        <taxon>Actinomycetota</taxon>
        <taxon>Actinomycetes</taxon>
        <taxon>Actinomycetales</taxon>
        <taxon>Actinomycetaceae</taxon>
        <taxon>Arcanobacterium</taxon>
    </lineage>
</organism>
<feature type="transmembrane region" description="Helical" evidence="1">
    <location>
        <begin position="43"/>
        <end position="62"/>
    </location>
</feature>
<dbReference type="eggNOG" id="ENOG5032RUD">
    <property type="taxonomic scope" value="Bacteria"/>
</dbReference>
<dbReference type="OrthoDB" id="1644899at2"/>
<gene>
    <name evidence="2" type="ordered locus">Arch_0423</name>
</gene>
<keyword evidence="1" id="KW-0812">Transmembrane</keyword>
<dbReference type="STRING" id="644284.Arch_0423"/>
<evidence type="ECO:0000313" key="2">
    <source>
        <dbReference type="EMBL" id="ADH92177.1"/>
    </source>
</evidence>
<evidence type="ECO:0008006" key="4">
    <source>
        <dbReference type="Google" id="ProtNLM"/>
    </source>
</evidence>
<dbReference type="InterPro" id="IPR021299">
    <property type="entry name" value="DUF2871"/>
</dbReference>
<sequence>MRKLFIAAASYLAVGLISGVFYREFTRAYAYVGDTQLSRIHTHTLVLGTLFFMILIGLNKLFDLSEDKRFNMWFILYNVGLAWTTAAMFTQGVVNIVYGPEEWIPAFSGIAGFGHIILAFGLIRLFQILYTAIRGDSTNADSVLYR</sequence>
<keyword evidence="3" id="KW-1185">Reference proteome</keyword>
<keyword evidence="1" id="KW-1133">Transmembrane helix</keyword>
<evidence type="ECO:0000256" key="1">
    <source>
        <dbReference type="SAM" id="Phobius"/>
    </source>
</evidence>
<evidence type="ECO:0000313" key="3">
    <source>
        <dbReference type="Proteomes" id="UP000000376"/>
    </source>
</evidence>
<dbReference type="RefSeq" id="WP_013169675.1">
    <property type="nucleotide sequence ID" value="NC_014218.1"/>
</dbReference>
<dbReference type="HOGENOM" id="CLU_124870_0_0_11"/>
<accession>D7BMM8</accession>
<dbReference type="Proteomes" id="UP000000376">
    <property type="component" value="Chromosome"/>
</dbReference>
<keyword evidence="1" id="KW-0472">Membrane</keyword>
<reference evidence="2 3" key="1">
    <citation type="journal article" date="2010" name="Stand. Genomic Sci.">
        <title>Complete genome sequence of Arcanobacterium haemolyticum type strain (11018).</title>
        <authorList>
            <person name="Yasawong M."/>
            <person name="Teshima H."/>
            <person name="Lapidus A."/>
            <person name="Nolan M."/>
            <person name="Lucas S."/>
            <person name="Glavina Del Rio T."/>
            <person name="Tice H."/>
            <person name="Cheng J."/>
            <person name="Bruce D."/>
            <person name="Detter C."/>
            <person name="Tapia R."/>
            <person name="Han C."/>
            <person name="Goodwin L."/>
            <person name="Pitluck S."/>
            <person name="Liolios K."/>
            <person name="Ivanova N."/>
            <person name="Mavromatis K."/>
            <person name="Mikhailova N."/>
            <person name="Pati A."/>
            <person name="Chen A."/>
            <person name="Palaniappan K."/>
            <person name="Land M."/>
            <person name="Hauser L."/>
            <person name="Chang Y."/>
            <person name="Jeffries C."/>
            <person name="Rohde M."/>
            <person name="Sikorski J."/>
            <person name="Pukall R."/>
            <person name="Goker M."/>
            <person name="Woyke T."/>
            <person name="Bristow J."/>
            <person name="Eisen J."/>
            <person name="Markowitz V."/>
            <person name="Hugenholtz P."/>
            <person name="Kyrpides N."/>
            <person name="Klenk H."/>
        </authorList>
    </citation>
    <scope>NUCLEOTIDE SEQUENCE [LARGE SCALE GENOMIC DNA]</scope>
    <source>
        <strain evidence="3">ATCC 9345 / DSM 20595 / CCUG 17215 / LMG 16163 / NBRC 15585 / NCTC 8452 / 11018</strain>
    </source>
</reference>
<dbReference type="AlphaFoldDB" id="D7BMM8"/>
<feature type="transmembrane region" description="Helical" evidence="1">
    <location>
        <begin position="104"/>
        <end position="126"/>
    </location>
</feature>
<dbReference type="KEGG" id="ahe:Arch_0423"/>
<dbReference type="Pfam" id="PF11070">
    <property type="entry name" value="DUF2871"/>
    <property type="match status" value="1"/>
</dbReference>